<gene>
    <name evidence="4" type="ORF">ENQ20_20325</name>
</gene>
<dbReference type="InterPro" id="IPR003593">
    <property type="entry name" value="AAA+_ATPase"/>
</dbReference>
<dbReference type="InterPro" id="IPR017871">
    <property type="entry name" value="ABC_transporter-like_CS"/>
</dbReference>
<dbReference type="EMBL" id="DSMG01000204">
    <property type="protein sequence ID" value="HDX33804.1"/>
    <property type="molecule type" value="Genomic_DNA"/>
</dbReference>
<dbReference type="SUPFAM" id="SSF52540">
    <property type="entry name" value="P-loop containing nucleoside triphosphate hydrolases"/>
    <property type="match status" value="1"/>
</dbReference>
<dbReference type="GO" id="GO:0016887">
    <property type="term" value="F:ATP hydrolysis activity"/>
    <property type="evidence" value="ECO:0007669"/>
    <property type="project" value="InterPro"/>
</dbReference>
<dbReference type="InterPro" id="IPR003439">
    <property type="entry name" value="ABC_transporter-like_ATP-bd"/>
</dbReference>
<evidence type="ECO:0000313" key="4">
    <source>
        <dbReference type="EMBL" id="HDX33804.1"/>
    </source>
</evidence>
<dbReference type="PANTHER" id="PTHR43038:SF3">
    <property type="entry name" value="ABC TRANSPORTER G FAMILY MEMBER 20 ISOFORM X1"/>
    <property type="match status" value="1"/>
</dbReference>
<dbReference type="SMART" id="SM00382">
    <property type="entry name" value="AAA"/>
    <property type="match status" value="1"/>
</dbReference>
<dbReference type="PROSITE" id="PS00211">
    <property type="entry name" value="ABC_TRANSPORTER_1"/>
    <property type="match status" value="1"/>
</dbReference>
<reference evidence="4" key="1">
    <citation type="journal article" date="2020" name="mSystems">
        <title>Genome- and Community-Level Interaction Insights into Carbon Utilization and Element Cycling Functions of Hydrothermarchaeota in Hydrothermal Sediment.</title>
        <authorList>
            <person name="Zhou Z."/>
            <person name="Liu Y."/>
            <person name="Xu W."/>
            <person name="Pan J."/>
            <person name="Luo Z.H."/>
            <person name="Li M."/>
        </authorList>
    </citation>
    <scope>NUCLEOTIDE SEQUENCE [LARGE SCALE GENOMIC DNA]</scope>
    <source>
        <strain evidence="4">SpSt-289</strain>
    </source>
</reference>
<comment type="caution">
    <text evidence="4">The sequence shown here is derived from an EMBL/GenBank/DDBJ whole genome shotgun (WGS) entry which is preliminary data.</text>
</comment>
<keyword evidence="2 4" id="KW-0067">ATP-binding</keyword>
<proteinExistence type="predicted"/>
<dbReference type="InterPro" id="IPR027417">
    <property type="entry name" value="P-loop_NTPase"/>
</dbReference>
<evidence type="ECO:0000259" key="3">
    <source>
        <dbReference type="PROSITE" id="PS50893"/>
    </source>
</evidence>
<name>A0A7C1JG80_9CHLR</name>
<evidence type="ECO:0000256" key="2">
    <source>
        <dbReference type="ARBA" id="ARBA00022840"/>
    </source>
</evidence>
<feature type="domain" description="ABC transporter" evidence="3">
    <location>
        <begin position="19"/>
        <end position="249"/>
    </location>
</feature>
<protein>
    <submittedName>
        <fullName evidence="4">ABC transporter ATP-binding protein</fullName>
    </submittedName>
</protein>
<organism evidence="4">
    <name type="scientific">Caldilinea aerophila</name>
    <dbReference type="NCBI Taxonomy" id="133453"/>
    <lineage>
        <taxon>Bacteria</taxon>
        <taxon>Bacillati</taxon>
        <taxon>Chloroflexota</taxon>
        <taxon>Caldilineae</taxon>
        <taxon>Caldilineales</taxon>
        <taxon>Caldilineaceae</taxon>
        <taxon>Caldilinea</taxon>
    </lineage>
</organism>
<dbReference type="PROSITE" id="PS50893">
    <property type="entry name" value="ABC_TRANSPORTER_2"/>
    <property type="match status" value="1"/>
</dbReference>
<dbReference type="PANTHER" id="PTHR43038">
    <property type="entry name" value="ATP-BINDING CASSETTE, SUB-FAMILY H, MEMBER 1"/>
    <property type="match status" value="1"/>
</dbReference>
<dbReference type="Pfam" id="PF00005">
    <property type="entry name" value="ABC_tran"/>
    <property type="match status" value="1"/>
</dbReference>
<dbReference type="AlphaFoldDB" id="A0A7C1JG80"/>
<accession>A0A7C1JG80</accession>
<sequence>MKGQPLSNLLPKTPPDYLIEAQDLYKSFGTRRAVVGVTLRIAAGEIYGLVGPDGAGKTTVMRLLCGALTLDAGNVKLGGFDIRRETERAREQIGYLAQRFALYEDLTVQENLRFFAEVRGLQPAQWKRRSQEILEFVGLAPFRHRRAGQLSGGMKQKLGLALALINEPRILLLDEPTTGVDPVTRQDFWRLILPLLHRRALAVLVSTPYMDEALRCTRVGFMRNGHIICEGPPAELRRRLAGRILELTGAPSSLIAEVARADPAVEAVNRFGGRFHIRVAPGEMDAAMTRLEISIRAAGGVVESLHPIDPLLEDVFIALAEGSWE</sequence>
<dbReference type="GO" id="GO:0005524">
    <property type="term" value="F:ATP binding"/>
    <property type="evidence" value="ECO:0007669"/>
    <property type="project" value="UniProtKB-KW"/>
</dbReference>
<dbReference type="Gene3D" id="3.40.50.300">
    <property type="entry name" value="P-loop containing nucleotide triphosphate hydrolases"/>
    <property type="match status" value="1"/>
</dbReference>
<evidence type="ECO:0000256" key="1">
    <source>
        <dbReference type="ARBA" id="ARBA00022741"/>
    </source>
</evidence>
<keyword evidence="1" id="KW-0547">Nucleotide-binding</keyword>
<dbReference type="CDD" id="cd03230">
    <property type="entry name" value="ABC_DR_subfamily_A"/>
    <property type="match status" value="1"/>
</dbReference>